<name>A0A4Q9MBW9_9APHY</name>
<reference evidence="1" key="1">
    <citation type="submission" date="2019-01" db="EMBL/GenBank/DDBJ databases">
        <title>Draft genome sequences of three monokaryotic isolates of the white-rot basidiomycete fungus Dichomitus squalens.</title>
        <authorList>
            <consortium name="DOE Joint Genome Institute"/>
            <person name="Lopez S.C."/>
            <person name="Andreopoulos B."/>
            <person name="Pangilinan J."/>
            <person name="Lipzen A."/>
            <person name="Riley R."/>
            <person name="Ahrendt S."/>
            <person name="Ng V."/>
            <person name="Barry K."/>
            <person name="Daum C."/>
            <person name="Grigoriev I.V."/>
            <person name="Hilden K.S."/>
            <person name="Makela M.R."/>
            <person name="de Vries R.P."/>
        </authorList>
    </citation>
    <scope>NUCLEOTIDE SEQUENCE [LARGE SCALE GENOMIC DNA]</scope>
    <source>
        <strain evidence="1">OM18370.1</strain>
    </source>
</reference>
<evidence type="ECO:0000313" key="1">
    <source>
        <dbReference type="EMBL" id="TBU24784.1"/>
    </source>
</evidence>
<organism evidence="1">
    <name type="scientific">Dichomitus squalens</name>
    <dbReference type="NCBI Taxonomy" id="114155"/>
    <lineage>
        <taxon>Eukaryota</taxon>
        <taxon>Fungi</taxon>
        <taxon>Dikarya</taxon>
        <taxon>Basidiomycota</taxon>
        <taxon>Agaricomycotina</taxon>
        <taxon>Agaricomycetes</taxon>
        <taxon>Polyporales</taxon>
        <taxon>Polyporaceae</taxon>
        <taxon>Dichomitus</taxon>
    </lineage>
</organism>
<gene>
    <name evidence="1" type="ORF">BD311DRAFT_534826</name>
</gene>
<dbReference type="Proteomes" id="UP000292957">
    <property type="component" value="Unassembled WGS sequence"/>
</dbReference>
<dbReference type="EMBL" id="ML143472">
    <property type="protein sequence ID" value="TBU24784.1"/>
    <property type="molecule type" value="Genomic_DNA"/>
</dbReference>
<proteinExistence type="predicted"/>
<sequence>MLIVDMKRLTYARRRSSLYARPATTDLMPYNAFFYSLFTCMGPGEMERSSVPATGSLSSVRSLDSNRGLVRQLCWNIGSTMQMSACAMCKLLYRITWGRPLRRQMSWNSIICVRDGGCEHRDKALKTSTAASDWCFSSARTVLPVIKVGEQPQ</sequence>
<dbReference type="AlphaFoldDB" id="A0A4Q9MBW9"/>
<protein>
    <submittedName>
        <fullName evidence="1">Uncharacterized protein</fullName>
    </submittedName>
</protein>
<accession>A0A4Q9MBW9</accession>